<accession>A0ABD2Q0A9</accession>
<dbReference type="SUPFAM" id="SSF49899">
    <property type="entry name" value="Concanavalin A-like lectins/glucanases"/>
    <property type="match status" value="1"/>
</dbReference>
<evidence type="ECO:0000313" key="4">
    <source>
        <dbReference type="EMBL" id="KAL3312622.1"/>
    </source>
</evidence>
<comment type="caution">
    <text evidence="4">The sequence shown here is derived from an EMBL/GenBank/DDBJ whole genome shotgun (WGS) entry which is preliminary data.</text>
</comment>
<gene>
    <name evidence="4" type="ORF">Ciccas_008786</name>
</gene>
<protein>
    <recommendedName>
        <fullName evidence="3">EGF-like domain-containing protein</fullName>
    </recommendedName>
</protein>
<organism evidence="4 5">
    <name type="scientific">Cichlidogyrus casuarinus</name>
    <dbReference type="NCBI Taxonomy" id="1844966"/>
    <lineage>
        <taxon>Eukaryota</taxon>
        <taxon>Metazoa</taxon>
        <taxon>Spiralia</taxon>
        <taxon>Lophotrochozoa</taxon>
        <taxon>Platyhelminthes</taxon>
        <taxon>Monogenea</taxon>
        <taxon>Monopisthocotylea</taxon>
        <taxon>Dactylogyridea</taxon>
        <taxon>Ancyrocephalidae</taxon>
        <taxon>Cichlidogyrus</taxon>
    </lineage>
</organism>
<evidence type="ECO:0000313" key="5">
    <source>
        <dbReference type="Proteomes" id="UP001626550"/>
    </source>
</evidence>
<dbReference type="AlphaFoldDB" id="A0ABD2Q0A9"/>
<dbReference type="PROSITE" id="PS00022">
    <property type="entry name" value="EGF_1"/>
    <property type="match status" value="1"/>
</dbReference>
<feature type="disulfide bond" evidence="2">
    <location>
        <begin position="55"/>
        <end position="64"/>
    </location>
</feature>
<evidence type="ECO:0000256" key="2">
    <source>
        <dbReference type="PROSITE-ProRule" id="PRU00076"/>
    </source>
</evidence>
<comment type="caution">
    <text evidence="2">Lacks conserved residue(s) required for the propagation of feature annotation.</text>
</comment>
<proteinExistence type="predicted"/>
<dbReference type="EMBL" id="JBJKFK010001624">
    <property type="protein sequence ID" value="KAL3312622.1"/>
    <property type="molecule type" value="Genomic_DNA"/>
</dbReference>
<dbReference type="InterPro" id="IPR013320">
    <property type="entry name" value="ConA-like_dom_sf"/>
</dbReference>
<keyword evidence="5" id="KW-1185">Reference proteome</keyword>
<reference evidence="4 5" key="1">
    <citation type="submission" date="2024-11" db="EMBL/GenBank/DDBJ databases">
        <title>Adaptive evolution of stress response genes in parasites aligns with host niche diversity.</title>
        <authorList>
            <person name="Hahn C."/>
            <person name="Resl P."/>
        </authorList>
    </citation>
    <scope>NUCLEOTIDE SEQUENCE [LARGE SCALE GENOMIC DNA]</scope>
    <source>
        <strain evidence="4">EGGRZ-B1_66</strain>
        <tissue evidence="4">Body</tissue>
    </source>
</reference>
<dbReference type="InterPro" id="IPR000742">
    <property type="entry name" value="EGF"/>
</dbReference>
<evidence type="ECO:0000256" key="1">
    <source>
        <dbReference type="ARBA" id="ARBA00023157"/>
    </source>
</evidence>
<name>A0ABD2Q0A9_9PLAT</name>
<keyword evidence="2" id="KW-0245">EGF-like domain</keyword>
<sequence>VILNNEILDLVSRSGLVDSGNVKNCDSHECAKAGVSVCPGSSKCEAKGGNYACNCEIAFAGNVCNFDQSNKITATTNTDIDEFKANFNGSSYAFLASSGQNQIQAIEVNFLLREQALDVGNGAIPLFASSIWATGRFLLMHHLSSESLFFTIQITEHHLMKIVVLQYESEAFAWENHIKHKVDFVTLFRHPSRFAVSINDKEEVNLSRPRMSERVRADVAVDDQLFIGGVSNAMAAKLGVYQEIRFPPSIFKGIYGAIGDVRVNEKSLSFTRGFQKTENVVPFSS</sequence>
<feature type="domain" description="EGF-like" evidence="3">
    <location>
        <begin position="26"/>
        <end position="65"/>
    </location>
</feature>
<keyword evidence="1 2" id="KW-1015">Disulfide bond</keyword>
<evidence type="ECO:0000259" key="3">
    <source>
        <dbReference type="PROSITE" id="PS50026"/>
    </source>
</evidence>
<feature type="non-terminal residue" evidence="4">
    <location>
        <position position="1"/>
    </location>
</feature>
<dbReference type="Gene3D" id="2.60.120.200">
    <property type="match status" value="1"/>
</dbReference>
<dbReference type="PROSITE" id="PS50026">
    <property type="entry name" value="EGF_3"/>
    <property type="match status" value="1"/>
</dbReference>
<dbReference type="Proteomes" id="UP001626550">
    <property type="component" value="Unassembled WGS sequence"/>
</dbReference>